<dbReference type="OrthoDB" id="6500128at2759"/>
<keyword evidence="5" id="KW-0677">Repeat</keyword>
<feature type="transmembrane region" description="Helical" evidence="11">
    <location>
        <begin position="739"/>
        <end position="757"/>
    </location>
</feature>
<evidence type="ECO:0000313" key="14">
    <source>
        <dbReference type="EMBL" id="CAA7026287.1"/>
    </source>
</evidence>
<evidence type="ECO:0000256" key="5">
    <source>
        <dbReference type="ARBA" id="ARBA00022737"/>
    </source>
</evidence>
<dbReference type="InterPro" id="IPR003439">
    <property type="entry name" value="ABC_transporter-like_ATP-bd"/>
</dbReference>
<keyword evidence="10" id="KW-0325">Glycoprotein</keyword>
<dbReference type="InterPro" id="IPR027417">
    <property type="entry name" value="P-loop_NTPase"/>
</dbReference>
<feature type="domain" description="ABC transmembrane type-1" evidence="13">
    <location>
        <begin position="616"/>
        <end position="902"/>
    </location>
</feature>
<keyword evidence="6" id="KW-0547">Nucleotide-binding</keyword>
<keyword evidence="7" id="KW-0067">ATP-binding</keyword>
<feature type="transmembrane region" description="Helical" evidence="11">
    <location>
        <begin position="616"/>
        <end position="639"/>
    </location>
</feature>
<keyword evidence="4 11" id="KW-0812">Transmembrane</keyword>
<dbReference type="Proteomes" id="UP000467841">
    <property type="component" value="Unassembled WGS sequence"/>
</dbReference>
<dbReference type="InterPro" id="IPR036640">
    <property type="entry name" value="ABC1_TM_sf"/>
</dbReference>
<feature type="transmembrane region" description="Helical" evidence="11">
    <location>
        <begin position="192"/>
        <end position="213"/>
    </location>
</feature>
<comment type="subcellular location">
    <subcellularLocation>
        <location evidence="1">Cell membrane</location>
        <topology evidence="1">Multi-pass membrane protein</topology>
    </subcellularLocation>
</comment>
<feature type="transmembrane region" description="Helical" evidence="11">
    <location>
        <begin position="838"/>
        <end position="861"/>
    </location>
</feature>
<dbReference type="Gene3D" id="3.40.50.300">
    <property type="entry name" value="P-loop containing nucleotide triphosphate hydrolases"/>
    <property type="match status" value="1"/>
</dbReference>
<evidence type="ECO:0000256" key="8">
    <source>
        <dbReference type="ARBA" id="ARBA00022989"/>
    </source>
</evidence>
<dbReference type="Pfam" id="PF00005">
    <property type="entry name" value="ABC_tran"/>
    <property type="match status" value="1"/>
</dbReference>
<gene>
    <name evidence="14" type="ORF">MERR_LOCUS13522</name>
</gene>
<reference evidence="14" key="1">
    <citation type="submission" date="2020-01" db="EMBL/GenBank/DDBJ databases">
        <authorList>
            <person name="Mishra B."/>
        </authorList>
    </citation>
    <scope>NUCLEOTIDE SEQUENCE [LARGE SCALE GENOMIC DNA]</scope>
</reference>
<dbReference type="EMBL" id="CACVBM020001051">
    <property type="protein sequence ID" value="CAA7026287.1"/>
    <property type="molecule type" value="Genomic_DNA"/>
</dbReference>
<dbReference type="Gene3D" id="1.20.1560.10">
    <property type="entry name" value="ABC transporter type 1, transmembrane domain"/>
    <property type="match status" value="2"/>
</dbReference>
<comment type="similarity">
    <text evidence="2">Belongs to the ABC transporter superfamily. ABCB family. Multidrug resistance exporter (TC 3.A.1.201) subfamily.</text>
</comment>
<evidence type="ECO:0000256" key="11">
    <source>
        <dbReference type="SAM" id="Phobius"/>
    </source>
</evidence>
<name>A0A6D2IDR5_9BRAS</name>
<dbReference type="PROSITE" id="PS50929">
    <property type="entry name" value="ABC_TM1F"/>
    <property type="match status" value="2"/>
</dbReference>
<proteinExistence type="inferred from homology"/>
<evidence type="ECO:0000256" key="9">
    <source>
        <dbReference type="ARBA" id="ARBA00023136"/>
    </source>
</evidence>
<dbReference type="FunFam" id="3.40.50.300:FF:000066">
    <property type="entry name" value="ABC transporter B family member 1"/>
    <property type="match status" value="1"/>
</dbReference>
<keyword evidence="9 11" id="KW-0472">Membrane</keyword>
<evidence type="ECO:0000256" key="2">
    <source>
        <dbReference type="ARBA" id="ARBA00007577"/>
    </source>
</evidence>
<dbReference type="PANTHER" id="PTHR24222">
    <property type="entry name" value="ABC TRANSPORTER B FAMILY"/>
    <property type="match status" value="1"/>
</dbReference>
<dbReference type="InterPro" id="IPR017871">
    <property type="entry name" value="ABC_transporter-like_CS"/>
</dbReference>
<dbReference type="SMART" id="SM00382">
    <property type="entry name" value="AAA"/>
    <property type="match status" value="1"/>
</dbReference>
<evidence type="ECO:0000256" key="1">
    <source>
        <dbReference type="ARBA" id="ARBA00004651"/>
    </source>
</evidence>
<feature type="domain" description="ABC transporter" evidence="12">
    <location>
        <begin position="320"/>
        <end position="556"/>
    </location>
</feature>
<dbReference type="SUPFAM" id="SSF90123">
    <property type="entry name" value="ABC transporter transmembrane region"/>
    <property type="match status" value="2"/>
</dbReference>
<evidence type="ECO:0000259" key="12">
    <source>
        <dbReference type="PROSITE" id="PS50893"/>
    </source>
</evidence>
<feature type="domain" description="ABC transmembrane type-1" evidence="13">
    <location>
        <begin position="42"/>
        <end position="187"/>
    </location>
</feature>
<keyword evidence="15" id="KW-1185">Reference proteome</keyword>
<dbReference type="SUPFAM" id="SSF52540">
    <property type="entry name" value="P-loop containing nucleoside triphosphate hydrolases"/>
    <property type="match status" value="1"/>
</dbReference>
<evidence type="ECO:0000256" key="6">
    <source>
        <dbReference type="ARBA" id="ARBA00022741"/>
    </source>
</evidence>
<evidence type="ECO:0000256" key="3">
    <source>
        <dbReference type="ARBA" id="ARBA00022448"/>
    </source>
</evidence>
<keyword evidence="3" id="KW-0813">Transport</keyword>
<dbReference type="InterPro" id="IPR003593">
    <property type="entry name" value="AAA+_ATPase"/>
</dbReference>
<feature type="transmembrane region" description="Helical" evidence="11">
    <location>
        <begin position="38"/>
        <end position="68"/>
    </location>
</feature>
<dbReference type="CDD" id="cd03249">
    <property type="entry name" value="ABC_MTABC3_MDL1_MDL2"/>
    <property type="match status" value="1"/>
</dbReference>
<organism evidence="14 15">
    <name type="scientific">Microthlaspi erraticum</name>
    <dbReference type="NCBI Taxonomy" id="1685480"/>
    <lineage>
        <taxon>Eukaryota</taxon>
        <taxon>Viridiplantae</taxon>
        <taxon>Streptophyta</taxon>
        <taxon>Embryophyta</taxon>
        <taxon>Tracheophyta</taxon>
        <taxon>Spermatophyta</taxon>
        <taxon>Magnoliopsida</taxon>
        <taxon>eudicotyledons</taxon>
        <taxon>Gunneridae</taxon>
        <taxon>Pentapetalae</taxon>
        <taxon>rosids</taxon>
        <taxon>malvids</taxon>
        <taxon>Brassicales</taxon>
        <taxon>Brassicaceae</taxon>
        <taxon>Coluteocarpeae</taxon>
        <taxon>Microthlaspi</taxon>
    </lineage>
</organism>
<evidence type="ECO:0000256" key="7">
    <source>
        <dbReference type="ARBA" id="ARBA00022840"/>
    </source>
</evidence>
<dbReference type="Pfam" id="PF00664">
    <property type="entry name" value="ABC_membrane"/>
    <property type="match status" value="2"/>
</dbReference>
<sequence length="921" mass="103640">MRDEDVEIWRIYAKAFFKFCFACVKLYKLFKFADRYDIVLMAVGTISAVANGLSQSFMTLVFGDIVNILASSYPSHMVEEVSKVGVKFLYLAAGTCAISFLQVSCWMVTGARQSARIRSLYLKAILRQDISFYDTEANTGEVIKRLSRYTILIQESMGEKVGKFMQLLSTSIGVYTIALIQCWKLAWRPLFLFIYTIVNTGFLMGLLVSYNVWRVQVAYKQAGNKVEQAVKAITTEDGEYIYHYLFFKKSLDSLPTKTPSCMFHIFKPLCRSLKQTLTYLHVFGTGQAVASKMFETINRRPKIDAYDMSGEVLEEIKGDIELRDVHFRYPARPDVHVFAGFSLVVRSGTTVALVGKSGSGKSTVINLIERFYDPESGTVLIDGTDLKKLQLRWIRSKIGLVNQEPILFATTIRENISYGKEDATEQEIRAAVDLANADKFIDMLPQGLDTVVGEDGMQLSGGEKQRIAIARAVVKNPKILLFDEPTSAMNMESEGIVDDSLLKLMPNRTIVLVSHRLTTIRTANVIAVVDQGKIVEKGTHEEMIQNPKGAYSQLVHLHEGSKTVSRSKSHNRSEASFEMGGSIIRNSVSCGNQTTEKRKKMSLRWLSLFERFDIRVLFVATAVHGIAYPVQGLLLYTFITNKIFFEHPSHWDDPRKYFISWALMFGGFCLTTAAANFLQNYLLVVLEEQLIKRSRSLSFDKVFHEEIKLFDHTANSSGAIGERLSRDASRMKSMLRDSALIVQNVASVTAALLIIAFSAKWELILAVLVITPIMVLEVDFQTNFSAYAMMVYKDASQVASDAVRSIKTVVSLCAEEKVIDLYQQRCEEQKEIGARLGLVMGFGHGFFLAALYFIYFVLFYFGSVLIQLEKATFVEVLKVFFVLRFTSIGVSQSNVMALDISKVRDSIASICDILNSKQKID</sequence>
<dbReference type="GO" id="GO:0005524">
    <property type="term" value="F:ATP binding"/>
    <property type="evidence" value="ECO:0007669"/>
    <property type="project" value="UniProtKB-KW"/>
</dbReference>
<dbReference type="GO" id="GO:0005886">
    <property type="term" value="C:plasma membrane"/>
    <property type="evidence" value="ECO:0007669"/>
    <property type="project" value="UniProtKB-SubCell"/>
</dbReference>
<evidence type="ECO:0000259" key="13">
    <source>
        <dbReference type="PROSITE" id="PS50929"/>
    </source>
</evidence>
<feature type="transmembrane region" description="Helical" evidence="11">
    <location>
        <begin position="88"/>
        <end position="109"/>
    </location>
</feature>
<dbReference type="GO" id="GO:0016887">
    <property type="term" value="F:ATP hydrolysis activity"/>
    <property type="evidence" value="ECO:0007669"/>
    <property type="project" value="InterPro"/>
</dbReference>
<dbReference type="InterPro" id="IPR011527">
    <property type="entry name" value="ABC1_TM_dom"/>
</dbReference>
<dbReference type="PROSITE" id="PS00211">
    <property type="entry name" value="ABC_TRANSPORTER_1"/>
    <property type="match status" value="1"/>
</dbReference>
<dbReference type="InterPro" id="IPR039421">
    <property type="entry name" value="Type_1_exporter"/>
</dbReference>
<evidence type="ECO:0000256" key="4">
    <source>
        <dbReference type="ARBA" id="ARBA00022692"/>
    </source>
</evidence>
<feature type="transmembrane region" description="Helical" evidence="11">
    <location>
        <begin position="763"/>
        <end position="780"/>
    </location>
</feature>
<dbReference type="CDD" id="cd18578">
    <property type="entry name" value="ABC_6TM_Pgp_ABCB1_D2_like"/>
    <property type="match status" value="1"/>
</dbReference>
<protein>
    <submittedName>
        <fullName evidence="14">Uncharacterized protein</fullName>
    </submittedName>
</protein>
<dbReference type="PANTHER" id="PTHR24222:SF50">
    <property type="entry name" value="ABC TRANSPORTER B FAMILY MEMBER 9-LIKE ISOFORM X2"/>
    <property type="match status" value="1"/>
</dbReference>
<dbReference type="GO" id="GO:0140359">
    <property type="term" value="F:ABC-type transporter activity"/>
    <property type="evidence" value="ECO:0007669"/>
    <property type="project" value="InterPro"/>
</dbReference>
<dbReference type="CDD" id="cd18577">
    <property type="entry name" value="ABC_6TM_Pgp_ABCB1_D1_like"/>
    <property type="match status" value="1"/>
</dbReference>
<dbReference type="AlphaFoldDB" id="A0A6D2IDR5"/>
<dbReference type="PROSITE" id="PS50893">
    <property type="entry name" value="ABC_TRANSPORTER_2"/>
    <property type="match status" value="1"/>
</dbReference>
<keyword evidence="8 11" id="KW-1133">Transmembrane helix</keyword>
<evidence type="ECO:0000256" key="10">
    <source>
        <dbReference type="ARBA" id="ARBA00023180"/>
    </source>
</evidence>
<feature type="transmembrane region" description="Helical" evidence="11">
    <location>
        <begin position="659"/>
        <end position="686"/>
    </location>
</feature>
<comment type="caution">
    <text evidence="14">The sequence shown here is derived from an EMBL/GenBank/DDBJ whole genome shotgun (WGS) entry which is preliminary data.</text>
</comment>
<evidence type="ECO:0000313" key="15">
    <source>
        <dbReference type="Proteomes" id="UP000467841"/>
    </source>
</evidence>
<accession>A0A6D2IDR5</accession>